<name>A0AAF0IFE6_9EURO</name>
<gene>
    <name evidence="2" type="ORF">PRK78_001335</name>
</gene>
<dbReference type="AlphaFoldDB" id="A0AAF0IFE6"/>
<evidence type="ECO:0000313" key="2">
    <source>
        <dbReference type="EMBL" id="WEW55900.1"/>
    </source>
</evidence>
<accession>A0AAF0IFE6</accession>
<reference evidence="2" key="1">
    <citation type="submission" date="2023-03" db="EMBL/GenBank/DDBJ databases">
        <title>Emydomyces testavorans Genome Sequence.</title>
        <authorList>
            <person name="Hoyer L."/>
        </authorList>
    </citation>
    <scope>NUCLEOTIDE SEQUENCE</scope>
    <source>
        <strain evidence="2">16-2883</strain>
    </source>
</reference>
<dbReference type="EMBL" id="CP120627">
    <property type="protein sequence ID" value="WEW55900.1"/>
    <property type="molecule type" value="Genomic_DNA"/>
</dbReference>
<dbReference type="CDD" id="cd05120">
    <property type="entry name" value="APH_ChoK_like"/>
    <property type="match status" value="1"/>
</dbReference>
<dbReference type="InterPro" id="IPR011009">
    <property type="entry name" value="Kinase-like_dom_sf"/>
</dbReference>
<dbReference type="PANTHER" id="PTHR21310:SF15">
    <property type="entry name" value="AMINOGLYCOSIDE PHOSPHOTRANSFERASE DOMAIN-CONTAINING PROTEIN"/>
    <property type="match status" value="1"/>
</dbReference>
<evidence type="ECO:0000259" key="1">
    <source>
        <dbReference type="Pfam" id="PF01636"/>
    </source>
</evidence>
<evidence type="ECO:0000313" key="3">
    <source>
        <dbReference type="Proteomes" id="UP001219355"/>
    </source>
</evidence>
<dbReference type="Proteomes" id="UP001219355">
    <property type="component" value="Chromosome 1"/>
</dbReference>
<feature type="domain" description="Aminoglycoside phosphotransferase" evidence="1">
    <location>
        <begin position="35"/>
        <end position="222"/>
    </location>
</feature>
<keyword evidence="3" id="KW-1185">Reference proteome</keyword>
<dbReference type="PANTHER" id="PTHR21310">
    <property type="entry name" value="AMINOGLYCOSIDE PHOSPHOTRANSFERASE-RELATED-RELATED"/>
    <property type="match status" value="1"/>
</dbReference>
<dbReference type="InterPro" id="IPR002575">
    <property type="entry name" value="Aminoglycoside_PTrfase"/>
</dbReference>
<sequence length="254" mass="29589">MADWGSEAMFRWAHDKVVVLSKQAGAKVLLFDDEMVLKAGPRVRKSEEAAMRLVEEHTNIPIPELYQATYNMDEGRLAMSFIPGTPLKHVWDDLDTKKKQHVCEELWTMINKLRQIPKPPDLRHHYLCLADGSGSPDPLVAEYGLDIRHPPLTDDKAVKEQIYNCYYANNGRAYENKLFDMLPCSKTSVFTHADISPHNIMFNHETCQITGIVDWERAGWYPDYWEYISIRRPSIYQDWQQWMDFTAPRKVTAR</sequence>
<proteinExistence type="predicted"/>
<protein>
    <recommendedName>
        <fullName evidence="1">Aminoglycoside phosphotransferase domain-containing protein</fullName>
    </recommendedName>
</protein>
<dbReference type="Gene3D" id="3.90.1200.10">
    <property type="match status" value="1"/>
</dbReference>
<organism evidence="2 3">
    <name type="scientific">Emydomyces testavorans</name>
    <dbReference type="NCBI Taxonomy" id="2070801"/>
    <lineage>
        <taxon>Eukaryota</taxon>
        <taxon>Fungi</taxon>
        <taxon>Dikarya</taxon>
        <taxon>Ascomycota</taxon>
        <taxon>Pezizomycotina</taxon>
        <taxon>Eurotiomycetes</taxon>
        <taxon>Eurotiomycetidae</taxon>
        <taxon>Onygenales</taxon>
        <taxon>Nannizziopsiaceae</taxon>
        <taxon>Emydomyces</taxon>
    </lineage>
</organism>
<dbReference type="Pfam" id="PF01636">
    <property type="entry name" value="APH"/>
    <property type="match status" value="1"/>
</dbReference>
<dbReference type="SUPFAM" id="SSF56112">
    <property type="entry name" value="Protein kinase-like (PK-like)"/>
    <property type="match status" value="1"/>
</dbReference>
<dbReference type="InterPro" id="IPR051678">
    <property type="entry name" value="AGP_Transferase"/>
</dbReference>